<dbReference type="STRING" id="1183438.GKIL_3899"/>
<dbReference type="PANTHER" id="PTHR47506">
    <property type="entry name" value="TRANSCRIPTIONAL REGULATORY PROTEIN"/>
    <property type="match status" value="1"/>
</dbReference>
<dbReference type="GO" id="GO:0003677">
    <property type="term" value="F:DNA binding"/>
    <property type="evidence" value="ECO:0007669"/>
    <property type="project" value="UniProtKB-UniRule"/>
</dbReference>
<sequence length="214" mass="24679">MEEDPAKAAVAEGSATSSRESTKQLLIRTGHRILREKGYSGTGLQEVLQSCNVPKGSFYHFFASKEDFGLAIIDYDAAQHKQELDSYLEDEHYTPLVRLRRYFEMKCQYFQARRHREGCLVGKLAQELAEQNETFRVRIERFFADWESDIARCLVRAQQAGEIPLHLDAHNLAAFLINSWEGALAQMKVNRSTLPLQIFMDFSFKILLQNRFVP</sequence>
<dbReference type="RefSeq" id="WP_023175473.1">
    <property type="nucleotide sequence ID" value="NC_022600.1"/>
</dbReference>
<evidence type="ECO:0000256" key="3">
    <source>
        <dbReference type="ARBA" id="ARBA00023163"/>
    </source>
</evidence>
<evidence type="ECO:0000313" key="8">
    <source>
        <dbReference type="Proteomes" id="UP000017396"/>
    </source>
</evidence>
<gene>
    <name evidence="7" type="ORF">GKIL_3899</name>
</gene>
<dbReference type="InterPro" id="IPR011075">
    <property type="entry name" value="TetR_C"/>
</dbReference>
<evidence type="ECO:0000256" key="1">
    <source>
        <dbReference type="ARBA" id="ARBA00023015"/>
    </source>
</evidence>
<dbReference type="PATRIC" id="fig|1183438.3.peg.3836"/>
<dbReference type="SUPFAM" id="SSF46689">
    <property type="entry name" value="Homeodomain-like"/>
    <property type="match status" value="1"/>
</dbReference>
<keyword evidence="3" id="KW-0804">Transcription</keyword>
<feature type="region of interest" description="Disordered" evidence="5">
    <location>
        <begin position="1"/>
        <end position="22"/>
    </location>
</feature>
<dbReference type="Pfam" id="PF00440">
    <property type="entry name" value="TetR_N"/>
    <property type="match status" value="1"/>
</dbReference>
<feature type="DNA-binding region" description="H-T-H motif" evidence="4">
    <location>
        <begin position="43"/>
        <end position="62"/>
    </location>
</feature>
<keyword evidence="8" id="KW-1185">Reference proteome</keyword>
<keyword evidence="2 4" id="KW-0238">DNA-binding</keyword>
<organism evidence="7 8">
    <name type="scientific">Gloeobacter kilaueensis (strain ATCC BAA-2537 / CCAP 1431/1 / ULC 316 / JS1)</name>
    <dbReference type="NCBI Taxonomy" id="1183438"/>
    <lineage>
        <taxon>Bacteria</taxon>
        <taxon>Bacillati</taxon>
        <taxon>Cyanobacteriota</taxon>
        <taxon>Cyanophyceae</taxon>
        <taxon>Gloeobacterales</taxon>
        <taxon>Gloeobacteraceae</taxon>
        <taxon>Gloeobacter</taxon>
    </lineage>
</organism>
<name>U5QR03_GLOK1</name>
<dbReference type="AlphaFoldDB" id="U5QR03"/>
<dbReference type="InterPro" id="IPR001647">
    <property type="entry name" value="HTH_TetR"/>
</dbReference>
<dbReference type="InterPro" id="IPR036271">
    <property type="entry name" value="Tet_transcr_reg_TetR-rel_C_sf"/>
</dbReference>
<dbReference type="HOGENOM" id="CLU_069356_28_1_3"/>
<dbReference type="EMBL" id="CP003587">
    <property type="protein sequence ID" value="AGY60145.1"/>
    <property type="molecule type" value="Genomic_DNA"/>
</dbReference>
<proteinExistence type="predicted"/>
<evidence type="ECO:0000259" key="6">
    <source>
        <dbReference type="PROSITE" id="PS50977"/>
    </source>
</evidence>
<dbReference type="Pfam" id="PF16925">
    <property type="entry name" value="TetR_C_13"/>
    <property type="match status" value="1"/>
</dbReference>
<dbReference type="Gene3D" id="1.10.357.10">
    <property type="entry name" value="Tetracycline Repressor, domain 2"/>
    <property type="match status" value="1"/>
</dbReference>
<evidence type="ECO:0000256" key="2">
    <source>
        <dbReference type="ARBA" id="ARBA00023125"/>
    </source>
</evidence>
<dbReference type="SUPFAM" id="SSF48498">
    <property type="entry name" value="Tetracyclin repressor-like, C-terminal domain"/>
    <property type="match status" value="1"/>
</dbReference>
<protein>
    <submittedName>
        <fullName evidence="7">TetR family transcriptional regulator</fullName>
    </submittedName>
</protein>
<dbReference type="OrthoDB" id="116240at2"/>
<evidence type="ECO:0000256" key="4">
    <source>
        <dbReference type="PROSITE-ProRule" id="PRU00335"/>
    </source>
</evidence>
<dbReference type="eggNOG" id="COG1309">
    <property type="taxonomic scope" value="Bacteria"/>
</dbReference>
<accession>U5QR03</accession>
<reference evidence="7 8" key="1">
    <citation type="journal article" date="2013" name="PLoS ONE">
        <title>Cultivation and Complete Genome Sequencing of Gloeobacter kilaueensis sp. nov., from a Lava Cave in Kilauea Caldera, Hawai'i.</title>
        <authorList>
            <person name="Saw J.H."/>
            <person name="Schatz M."/>
            <person name="Brown M.V."/>
            <person name="Kunkel D.D."/>
            <person name="Foster J.S."/>
            <person name="Shick H."/>
            <person name="Christensen S."/>
            <person name="Hou S."/>
            <person name="Wan X."/>
            <person name="Donachie S.P."/>
        </authorList>
    </citation>
    <scope>NUCLEOTIDE SEQUENCE [LARGE SCALE GENOMIC DNA]</scope>
    <source>
        <strain evidence="8">JS</strain>
    </source>
</reference>
<dbReference type="Proteomes" id="UP000017396">
    <property type="component" value="Chromosome"/>
</dbReference>
<dbReference type="KEGG" id="glj:GKIL_3899"/>
<keyword evidence="1" id="KW-0805">Transcription regulation</keyword>
<feature type="domain" description="HTH tetR-type" evidence="6">
    <location>
        <begin position="20"/>
        <end position="80"/>
    </location>
</feature>
<evidence type="ECO:0000313" key="7">
    <source>
        <dbReference type="EMBL" id="AGY60145.1"/>
    </source>
</evidence>
<dbReference type="InterPro" id="IPR009057">
    <property type="entry name" value="Homeodomain-like_sf"/>
</dbReference>
<dbReference type="PROSITE" id="PS50977">
    <property type="entry name" value="HTH_TETR_2"/>
    <property type="match status" value="1"/>
</dbReference>
<evidence type="ECO:0000256" key="5">
    <source>
        <dbReference type="SAM" id="MobiDB-lite"/>
    </source>
</evidence>
<dbReference type="PANTHER" id="PTHR47506:SF6">
    <property type="entry name" value="HTH-TYPE TRANSCRIPTIONAL REPRESSOR NEMR"/>
    <property type="match status" value="1"/>
</dbReference>